<proteinExistence type="predicted"/>
<reference evidence="2" key="1">
    <citation type="journal article" date="2015" name="Nature">
        <title>Complex archaea that bridge the gap between prokaryotes and eukaryotes.</title>
        <authorList>
            <person name="Spang A."/>
            <person name="Saw J.H."/>
            <person name="Jorgensen S.L."/>
            <person name="Zaremba-Niedzwiedzka K."/>
            <person name="Martijn J."/>
            <person name="Lind A.E."/>
            <person name="van Eijk R."/>
            <person name="Schleper C."/>
            <person name="Guy L."/>
            <person name="Ettema T.J."/>
        </authorList>
    </citation>
    <scope>NUCLEOTIDE SEQUENCE</scope>
</reference>
<gene>
    <name evidence="2" type="ORF">LCGC14_0925850</name>
</gene>
<name>A0A0F9NPJ0_9ZZZZ</name>
<protein>
    <recommendedName>
        <fullName evidence="1">ATP-grasp domain-containing protein</fullName>
    </recommendedName>
</protein>
<organism evidence="2">
    <name type="scientific">marine sediment metagenome</name>
    <dbReference type="NCBI Taxonomy" id="412755"/>
    <lineage>
        <taxon>unclassified sequences</taxon>
        <taxon>metagenomes</taxon>
        <taxon>ecological metagenomes</taxon>
    </lineage>
</organism>
<evidence type="ECO:0000313" key="2">
    <source>
        <dbReference type="EMBL" id="KKN21400.1"/>
    </source>
</evidence>
<dbReference type="Pfam" id="PF14243">
    <property type="entry name" value="R2K_3"/>
    <property type="match status" value="1"/>
</dbReference>
<accession>A0A0F9NPJ0</accession>
<dbReference type="InterPro" id="IPR025643">
    <property type="entry name" value="R2K_3"/>
</dbReference>
<dbReference type="EMBL" id="LAZR01003151">
    <property type="protein sequence ID" value="KKN21400.1"/>
    <property type="molecule type" value="Genomic_DNA"/>
</dbReference>
<sequence>MQDAISKTSMLYWYPKIEGVGIPMPKTEIVQIPFNHLLRMLDGKMIPKRYVTKIMEATEKIGYPLFMRTDMGSAKHSWQQTCYVPTQKDLFQHVYCLIDTTMAMGMFGELDPNALVFREFLYLEDAFVAFDELPISKERRYFIKDGEVICHHPYWIEGAIEKDWRSNKPKHWRELLSKLNTEHDNEIRFLTVYSNQIAKVLSGYWSVDFAKVLGGNWYLIDMAEGEKSWHPEH</sequence>
<dbReference type="AlphaFoldDB" id="A0A0F9NPJ0"/>
<evidence type="ECO:0000259" key="1">
    <source>
        <dbReference type="Pfam" id="PF14243"/>
    </source>
</evidence>
<comment type="caution">
    <text evidence="2">The sequence shown here is derived from an EMBL/GenBank/DDBJ whole genome shotgun (WGS) entry which is preliminary data.</text>
</comment>
<feature type="domain" description="ATP-grasp" evidence="1">
    <location>
        <begin position="63"/>
        <end position="231"/>
    </location>
</feature>